<sequence>MRGKHPALVVSSNAYNKKANYIIVCPVMTRGTTFLGMFL</sequence>
<dbReference type="InterPro" id="IPR003477">
    <property type="entry name" value="PemK-like"/>
</dbReference>
<accession>A0A2S7S062</accession>
<evidence type="ECO:0000313" key="3">
    <source>
        <dbReference type="EMBL" id="PQF25927.1"/>
    </source>
</evidence>
<dbReference type="Proteomes" id="UP000237934">
    <property type="component" value="Unassembled WGS sequence"/>
</dbReference>
<proteinExistence type="inferred from homology"/>
<keyword evidence="2" id="KW-1277">Toxin-antitoxin system</keyword>
<gene>
    <name evidence="3" type="ORF">CUS89_00890</name>
</gene>
<dbReference type="Pfam" id="PF02452">
    <property type="entry name" value="PemK_toxin"/>
    <property type="match status" value="1"/>
</dbReference>
<protein>
    <submittedName>
        <fullName evidence="3">Uncharacterized protein</fullName>
    </submittedName>
</protein>
<reference evidence="3 4" key="1">
    <citation type="journal article" date="2018" name="Pathog. Dis.">
        <title>Whole-genome sequencing based characterization of antimicrobial resistance in Enterococcus.</title>
        <authorList>
            <person name="Tyson G."/>
        </authorList>
    </citation>
    <scope>NUCLEOTIDE SEQUENCE [LARGE SCALE GENOMIC DNA]</scope>
    <source>
        <strain evidence="3 4">CVM N55263</strain>
    </source>
</reference>
<comment type="similarity">
    <text evidence="1">Belongs to the PemK/MazF family.</text>
</comment>
<dbReference type="Gene3D" id="2.30.30.110">
    <property type="match status" value="1"/>
</dbReference>
<evidence type="ECO:0000313" key="4">
    <source>
        <dbReference type="Proteomes" id="UP000237934"/>
    </source>
</evidence>
<dbReference type="EMBL" id="PUAP01000002">
    <property type="protein sequence ID" value="PQF25927.1"/>
    <property type="molecule type" value="Genomic_DNA"/>
</dbReference>
<dbReference type="SUPFAM" id="SSF50118">
    <property type="entry name" value="Cell growth inhibitor/plasmid maintenance toxic component"/>
    <property type="match status" value="1"/>
</dbReference>
<evidence type="ECO:0000256" key="2">
    <source>
        <dbReference type="ARBA" id="ARBA00022649"/>
    </source>
</evidence>
<dbReference type="RefSeq" id="WP_104870700.1">
    <property type="nucleotide sequence ID" value="NZ_PUAP01000002.1"/>
</dbReference>
<dbReference type="GO" id="GO:0003677">
    <property type="term" value="F:DNA binding"/>
    <property type="evidence" value="ECO:0007669"/>
    <property type="project" value="InterPro"/>
</dbReference>
<organism evidence="3 4">
    <name type="scientific">Enterococcus mundtii</name>
    <dbReference type="NCBI Taxonomy" id="53346"/>
    <lineage>
        <taxon>Bacteria</taxon>
        <taxon>Bacillati</taxon>
        <taxon>Bacillota</taxon>
        <taxon>Bacilli</taxon>
        <taxon>Lactobacillales</taxon>
        <taxon>Enterococcaceae</taxon>
        <taxon>Enterococcus</taxon>
    </lineage>
</organism>
<name>A0A2S7S062_ENTMU</name>
<evidence type="ECO:0000256" key="1">
    <source>
        <dbReference type="ARBA" id="ARBA00007521"/>
    </source>
</evidence>
<comment type="caution">
    <text evidence="3">The sequence shown here is derived from an EMBL/GenBank/DDBJ whole genome shotgun (WGS) entry which is preliminary data.</text>
</comment>
<dbReference type="AlphaFoldDB" id="A0A2S7S062"/>
<dbReference type="InterPro" id="IPR011067">
    <property type="entry name" value="Plasmid_toxin/cell-grow_inhib"/>
</dbReference>